<gene>
    <name evidence="10" type="primary">FG03636.1</name>
    <name evidence="9" type="ORF">FGRAMPH1_01T13345</name>
</gene>
<dbReference type="GO" id="GO:0016020">
    <property type="term" value="C:membrane"/>
    <property type="evidence" value="ECO:0007669"/>
    <property type="project" value="UniProtKB-SubCell"/>
</dbReference>
<keyword evidence="3 8" id="KW-0812">Transmembrane</keyword>
<dbReference type="Gene3D" id="1.20.1250.20">
    <property type="entry name" value="MFS general substrate transporter like domains"/>
    <property type="match status" value="1"/>
</dbReference>
<feature type="transmembrane region" description="Helical" evidence="8">
    <location>
        <begin position="77"/>
        <end position="94"/>
    </location>
</feature>
<dbReference type="SUPFAM" id="SSF103473">
    <property type="entry name" value="MFS general substrate transporter"/>
    <property type="match status" value="1"/>
</dbReference>
<dbReference type="AlphaFoldDB" id="A0A098DKM2"/>
<keyword evidence="5 8" id="KW-0472">Membrane</keyword>
<evidence type="ECO:0000256" key="2">
    <source>
        <dbReference type="ARBA" id="ARBA00022448"/>
    </source>
</evidence>
<dbReference type="FunFam" id="1.20.1250.20:FF:000065">
    <property type="entry name" value="Putative MFS pantothenate transporter"/>
    <property type="match status" value="1"/>
</dbReference>
<dbReference type="PANTHER" id="PTHR43791:SF15">
    <property type="entry name" value="TRANSPORTER SEO1-RELATED"/>
    <property type="match status" value="1"/>
</dbReference>
<evidence type="ECO:0000313" key="11">
    <source>
        <dbReference type="Proteomes" id="UP000070720"/>
    </source>
</evidence>
<feature type="transmembrane region" description="Helical" evidence="8">
    <location>
        <begin position="132"/>
        <end position="151"/>
    </location>
</feature>
<keyword evidence="11" id="KW-1185">Reference proteome</keyword>
<dbReference type="InParanoid" id="A0A098DKM2"/>
<dbReference type="Proteomes" id="UP000070720">
    <property type="component" value="Chromosome 2"/>
</dbReference>
<protein>
    <submittedName>
        <fullName evidence="9">Chromosome 2, complete genome</fullName>
    </submittedName>
</protein>
<evidence type="ECO:0000256" key="3">
    <source>
        <dbReference type="ARBA" id="ARBA00022692"/>
    </source>
</evidence>
<comment type="similarity">
    <text evidence="7">Belongs to the major facilitator superfamily. Allantoate permease family.</text>
</comment>
<name>A0A098DKM2_GIBZE</name>
<feature type="transmembrane region" description="Helical" evidence="8">
    <location>
        <begin position="358"/>
        <end position="380"/>
    </location>
</feature>
<feature type="transmembrane region" description="Helical" evidence="8">
    <location>
        <begin position="197"/>
        <end position="217"/>
    </location>
</feature>
<dbReference type="FunCoup" id="A0A098DKM2">
    <property type="interactions" value="41"/>
</dbReference>
<dbReference type="InterPro" id="IPR036259">
    <property type="entry name" value="MFS_trans_sf"/>
</dbReference>
<evidence type="ECO:0000256" key="4">
    <source>
        <dbReference type="ARBA" id="ARBA00022989"/>
    </source>
</evidence>
<evidence type="ECO:0000256" key="7">
    <source>
        <dbReference type="ARBA" id="ARBA00037968"/>
    </source>
</evidence>
<comment type="subcellular location">
    <subcellularLocation>
        <location evidence="1">Membrane</location>
        <topology evidence="1">Multi-pass membrane protein</topology>
    </subcellularLocation>
</comment>
<dbReference type="EnsemblFungi" id="CEF78476">
    <property type="protein sequence ID" value="CEF78476"/>
    <property type="gene ID" value="FGRRES_03636_M"/>
</dbReference>
<feature type="transmembrane region" description="Helical" evidence="8">
    <location>
        <begin position="332"/>
        <end position="352"/>
    </location>
</feature>
<reference evidence="10" key="4">
    <citation type="submission" date="2017-01" db="UniProtKB">
        <authorList>
            <consortium name="EnsemblFungi"/>
        </authorList>
    </citation>
    <scope>IDENTIFICATION</scope>
    <source>
        <strain evidence="10">PH-1 / ATCC MYA-4620 / FGSC 9075 / NRRL 31084</strain>
    </source>
</reference>
<evidence type="ECO:0000256" key="5">
    <source>
        <dbReference type="ARBA" id="ARBA00023136"/>
    </source>
</evidence>
<proteinExistence type="inferred from homology"/>
<sequence>MPVVENKKKWYHVQWYSDTDTPEERKFIAKLDLLIVPYAVIAYWVKYIDQSNLNNAYVAGLKEDLGFKGNELVQLQTFYIIGAVTGQIPFFFLLTYIPIHWLLPFLDVAWGVFTLLQYRVTSFAELAAYRFLVGWFEAAFFPIMHYLFGSWYKGNEIARRGGIFYVGLSLGTLTAGLIQAGASARLDGVHGLEGWRWMYIICSLITIPVGLLGFLIIPGTPDQPNRRVLNQHDIDVGEKRLKRAGHQSHGKMQWVHLKKVLLSPQFWGIIAVDILFWNAGTHSSSGSFLLWIKSLQRYSKAKVNELGTIAPALGIFYTLFVCFASDLVLGPAWAITVSTVWNALGLIILTIWNVPESALWFAYSTIYASVALSSVLHGWVNTQLRASPAERSFTLVLINAISQSTTAWTPLLVFPTVEGPRFPKGYPFALGCAIGLLIATHALHLWLKHRDPQVERPDQILSEESGNLTEESTNPIEEGGVQTHKTVDSNTTSINLWGIVPTAAGSHCIVACLSHVLIPDLLYQIEQGQAKQTFHLGYRRKDRIRILACIPMRTPHQSTGFEIAEVGYSSKGKPDYSTTINRRITGSGLRGNQSINKDQKVTVVSETVPIACFPAVASFEWGFRPMPDLILLDNQHDVTLKSLTANVP</sequence>
<organism evidence="9 11">
    <name type="scientific">Gibberella zeae (strain ATCC MYA-4620 / CBS 123657 / FGSC 9075 / NRRL 31084 / PH-1)</name>
    <name type="common">Wheat head blight fungus</name>
    <name type="synonym">Fusarium graminearum</name>
    <dbReference type="NCBI Taxonomy" id="229533"/>
    <lineage>
        <taxon>Eukaryota</taxon>
        <taxon>Fungi</taxon>
        <taxon>Dikarya</taxon>
        <taxon>Ascomycota</taxon>
        <taxon>Pezizomycotina</taxon>
        <taxon>Sordariomycetes</taxon>
        <taxon>Hypocreomycetidae</taxon>
        <taxon>Hypocreales</taxon>
        <taxon>Nectriaceae</taxon>
        <taxon>Fusarium</taxon>
    </lineage>
</organism>
<dbReference type="VEuPathDB" id="FungiDB:FGRAMPH1_01G13345"/>
<reference evidence="10 11" key="2">
    <citation type="journal article" date="2010" name="Nature">
        <title>Comparative genomics reveals mobile pathogenicity chromosomes in Fusarium.</title>
        <authorList>
            <person name="Ma L.J."/>
            <person name="van der Does H.C."/>
            <person name="Borkovich K.A."/>
            <person name="Coleman J.J."/>
            <person name="Daboussi M.J."/>
            <person name="Di Pietro A."/>
            <person name="Dufresne M."/>
            <person name="Freitag M."/>
            <person name="Grabherr M."/>
            <person name="Henrissat B."/>
            <person name="Houterman P.M."/>
            <person name="Kang S."/>
            <person name="Shim W.B."/>
            <person name="Woloshuk C."/>
            <person name="Xie X."/>
            <person name="Xu J.R."/>
            <person name="Antoniw J."/>
            <person name="Baker S.E."/>
            <person name="Bluhm B.H."/>
            <person name="Breakspear A."/>
            <person name="Brown D.W."/>
            <person name="Butchko R.A."/>
            <person name="Chapman S."/>
            <person name="Coulson R."/>
            <person name="Coutinho P.M."/>
            <person name="Danchin E.G."/>
            <person name="Diener A."/>
            <person name="Gale L.R."/>
            <person name="Gardiner D.M."/>
            <person name="Goff S."/>
            <person name="Hammond-Kosack K.E."/>
            <person name="Hilburn K."/>
            <person name="Hua-Van A."/>
            <person name="Jonkers W."/>
            <person name="Kazan K."/>
            <person name="Kodira C.D."/>
            <person name="Koehrsen M."/>
            <person name="Kumar L."/>
            <person name="Lee Y.H."/>
            <person name="Li L."/>
            <person name="Manners J.M."/>
            <person name="Miranda-Saavedra D."/>
            <person name="Mukherjee M."/>
            <person name="Park G."/>
            <person name="Park J."/>
            <person name="Park S.Y."/>
            <person name="Proctor R.H."/>
            <person name="Regev A."/>
            <person name="Ruiz-Roldan M.C."/>
            <person name="Sain D."/>
            <person name="Sakthikumar S."/>
            <person name="Sykes S."/>
            <person name="Schwartz D.C."/>
            <person name="Turgeon B.G."/>
            <person name="Wapinski I."/>
            <person name="Yoder O."/>
            <person name="Young S."/>
            <person name="Zeng Q."/>
            <person name="Zhou S."/>
            <person name="Galagan J."/>
            <person name="Cuomo C.A."/>
            <person name="Kistler H.C."/>
            <person name="Rep M."/>
        </authorList>
    </citation>
    <scope>GENOME REANNOTATION</scope>
    <source>
        <strain evidence="11">ATCC MYA-4620 / CBS 123657 / FGSC 9075 / NRRL 31084 / PH-1</strain>
        <strain evidence="10">PH-1 / ATCC MYA-4620 / FGSC 9075 / NRRL 31084</strain>
    </source>
</reference>
<evidence type="ECO:0000313" key="9">
    <source>
        <dbReference type="EMBL" id="CEF78476.1"/>
    </source>
</evidence>
<dbReference type="EMBL" id="HG970333">
    <property type="protein sequence ID" value="CEF78476.1"/>
    <property type="molecule type" value="Genomic_DNA"/>
</dbReference>
<dbReference type="InterPro" id="IPR011701">
    <property type="entry name" value="MFS"/>
</dbReference>
<evidence type="ECO:0000256" key="8">
    <source>
        <dbReference type="SAM" id="Phobius"/>
    </source>
</evidence>
<dbReference type="GO" id="GO:0022857">
    <property type="term" value="F:transmembrane transporter activity"/>
    <property type="evidence" value="ECO:0007669"/>
    <property type="project" value="InterPro"/>
</dbReference>
<dbReference type="PANTHER" id="PTHR43791">
    <property type="entry name" value="PERMEASE-RELATED"/>
    <property type="match status" value="1"/>
</dbReference>
<feature type="transmembrane region" description="Helical" evidence="8">
    <location>
        <begin position="392"/>
        <end position="414"/>
    </location>
</feature>
<dbReference type="Pfam" id="PF07690">
    <property type="entry name" value="MFS_1"/>
    <property type="match status" value="1"/>
</dbReference>
<dbReference type="eggNOG" id="KOG2533">
    <property type="taxonomic scope" value="Eukaryota"/>
</dbReference>
<feature type="transmembrane region" description="Helical" evidence="8">
    <location>
        <begin position="260"/>
        <end position="280"/>
    </location>
</feature>
<keyword evidence="2" id="KW-0813">Transport</keyword>
<evidence type="ECO:0000256" key="1">
    <source>
        <dbReference type="ARBA" id="ARBA00004141"/>
    </source>
</evidence>
<keyword evidence="4 8" id="KW-1133">Transmembrane helix</keyword>
<reference evidence="9 11" key="3">
    <citation type="journal article" date="2015" name="BMC Genomics">
        <title>The completed genome sequence of the pathogenic ascomycete fungus Fusarium graminearum.</title>
        <authorList>
            <person name="King R."/>
            <person name="Urban M."/>
            <person name="Hammond-Kosack M.C."/>
            <person name="Hassani-Pak K."/>
            <person name="Hammond-Kosack K.E."/>
        </authorList>
    </citation>
    <scope>NUCLEOTIDE SEQUENCE [LARGE SCALE GENOMIC DNA]</scope>
    <source>
        <strain evidence="11">ATCC MYA-4620 / CBS 123657 / FGSC 9075 / NRRL 31084 / PH-1</strain>
        <strain evidence="9">PH-1</strain>
    </source>
</reference>
<evidence type="ECO:0000256" key="6">
    <source>
        <dbReference type="ARBA" id="ARBA00023180"/>
    </source>
</evidence>
<feature type="transmembrane region" description="Helical" evidence="8">
    <location>
        <begin position="426"/>
        <end position="447"/>
    </location>
</feature>
<keyword evidence="6" id="KW-0325">Glycoprotein</keyword>
<feature type="transmembrane region" description="Helical" evidence="8">
    <location>
        <begin position="163"/>
        <end position="182"/>
    </location>
</feature>
<reference evidence="10 11" key="1">
    <citation type="journal article" date="2007" name="Science">
        <title>The Fusarium graminearum genome reveals a link between localized polymorphism and pathogen specialization.</title>
        <authorList>
            <person name="Cuomo C.A."/>
            <person name="Gueldener U."/>
            <person name="Xu J.-R."/>
            <person name="Trail F."/>
            <person name="Turgeon B.G."/>
            <person name="Di Pietro A."/>
            <person name="Walton J.D."/>
            <person name="Ma L.-J."/>
            <person name="Baker S.E."/>
            <person name="Rep M."/>
            <person name="Adam G."/>
            <person name="Antoniw J."/>
            <person name="Baldwin T."/>
            <person name="Calvo S.E."/>
            <person name="Chang Y.-L."/>
            <person name="DeCaprio D."/>
            <person name="Gale L.R."/>
            <person name="Gnerre S."/>
            <person name="Goswami R.S."/>
            <person name="Hammond-Kosack K."/>
            <person name="Harris L.J."/>
            <person name="Hilburn K."/>
            <person name="Kennell J.C."/>
            <person name="Kroken S."/>
            <person name="Magnuson J.K."/>
            <person name="Mannhaupt G."/>
            <person name="Mauceli E.W."/>
            <person name="Mewes H.-W."/>
            <person name="Mitterbauer R."/>
            <person name="Muehlbauer G."/>
            <person name="Muensterkoetter M."/>
            <person name="Nelson D."/>
            <person name="O'Donnell K."/>
            <person name="Ouellet T."/>
            <person name="Qi W."/>
            <person name="Quesneville H."/>
            <person name="Roncero M.I.G."/>
            <person name="Seong K.-Y."/>
            <person name="Tetko I.V."/>
            <person name="Urban M."/>
            <person name="Waalwijk C."/>
            <person name="Ward T.J."/>
            <person name="Yao J."/>
            <person name="Birren B.W."/>
            <person name="Kistler H.C."/>
        </authorList>
    </citation>
    <scope>NUCLEOTIDE SEQUENCE [LARGE SCALE GENOMIC DNA]</scope>
    <source>
        <strain evidence="11">ATCC MYA-4620 / CBS 123657 / FGSC 9075 / NRRL 31084 / PH-1</strain>
        <strain evidence="10">PH-1 / ATCC MYA-4620 / FGSC 9075 / NRRL 31084</strain>
    </source>
</reference>
<accession>A0A098DKM2</accession>
<feature type="transmembrane region" description="Helical" evidence="8">
    <location>
        <begin position="306"/>
        <end position="325"/>
    </location>
</feature>
<evidence type="ECO:0000313" key="10">
    <source>
        <dbReference type="EnsemblFungi" id="CEF78476"/>
    </source>
</evidence>
<accession>A0A0E0S4Q1</accession>